<reference evidence="1 2" key="1">
    <citation type="journal article" date="2018" name="Mol. Plant">
        <title>The genome of Artemisia annua provides insight into the evolution of Asteraceae family and artemisinin biosynthesis.</title>
        <authorList>
            <person name="Shen Q."/>
            <person name="Zhang L."/>
            <person name="Liao Z."/>
            <person name="Wang S."/>
            <person name="Yan T."/>
            <person name="Shi P."/>
            <person name="Liu M."/>
            <person name="Fu X."/>
            <person name="Pan Q."/>
            <person name="Wang Y."/>
            <person name="Lv Z."/>
            <person name="Lu X."/>
            <person name="Zhang F."/>
            <person name="Jiang W."/>
            <person name="Ma Y."/>
            <person name="Chen M."/>
            <person name="Hao X."/>
            <person name="Li L."/>
            <person name="Tang Y."/>
            <person name="Lv G."/>
            <person name="Zhou Y."/>
            <person name="Sun X."/>
            <person name="Brodelius P.E."/>
            <person name="Rose J.K.C."/>
            <person name="Tang K."/>
        </authorList>
    </citation>
    <scope>NUCLEOTIDE SEQUENCE [LARGE SCALE GENOMIC DNA]</scope>
    <source>
        <strain evidence="2">cv. Huhao1</strain>
        <tissue evidence="1">Leaf</tissue>
    </source>
</reference>
<keyword evidence="2" id="KW-1185">Reference proteome</keyword>
<dbReference type="OrthoDB" id="594804at2759"/>
<evidence type="ECO:0000313" key="1">
    <source>
        <dbReference type="EMBL" id="PWA30567.1"/>
    </source>
</evidence>
<sequence length="188" mass="21907">MYTIFKRIIFAGEKDLNCNFKEMLTPEHWELDEVEARAVLTRHLKRVEFLELNGEEQRLGVACSLLEHGSALEEMVFSWCDEGKYHEKSAEIMNQEMLTLEHWELDEVEARAVLTRHLKRVEFLELNGEEQRLGVACSLLEHGSALEEMVFSWCDEGKYHEKSAEIMNQVSEFRKASSTIKLTALLRD</sequence>
<protein>
    <submittedName>
        <fullName evidence="1">F-box domain, FBD domain, Leucine-rich repeat domain, L domain-like protein</fullName>
    </submittedName>
</protein>
<evidence type="ECO:0000313" key="2">
    <source>
        <dbReference type="Proteomes" id="UP000245207"/>
    </source>
</evidence>
<dbReference type="Proteomes" id="UP000245207">
    <property type="component" value="Unassembled WGS sequence"/>
</dbReference>
<comment type="caution">
    <text evidence="1">The sequence shown here is derived from an EMBL/GenBank/DDBJ whole genome shotgun (WGS) entry which is preliminary data.</text>
</comment>
<proteinExistence type="predicted"/>
<gene>
    <name evidence="1" type="ORF">CTI12_AA621900</name>
</gene>
<dbReference type="EMBL" id="PKPP01026311">
    <property type="protein sequence ID" value="PWA30567.1"/>
    <property type="molecule type" value="Genomic_DNA"/>
</dbReference>
<name>A0A2U1KA92_ARTAN</name>
<dbReference type="STRING" id="35608.A0A2U1KA92"/>
<accession>A0A2U1KA92</accession>
<dbReference type="AlphaFoldDB" id="A0A2U1KA92"/>
<organism evidence="1 2">
    <name type="scientific">Artemisia annua</name>
    <name type="common">Sweet wormwood</name>
    <dbReference type="NCBI Taxonomy" id="35608"/>
    <lineage>
        <taxon>Eukaryota</taxon>
        <taxon>Viridiplantae</taxon>
        <taxon>Streptophyta</taxon>
        <taxon>Embryophyta</taxon>
        <taxon>Tracheophyta</taxon>
        <taxon>Spermatophyta</taxon>
        <taxon>Magnoliopsida</taxon>
        <taxon>eudicotyledons</taxon>
        <taxon>Gunneridae</taxon>
        <taxon>Pentapetalae</taxon>
        <taxon>asterids</taxon>
        <taxon>campanulids</taxon>
        <taxon>Asterales</taxon>
        <taxon>Asteraceae</taxon>
        <taxon>Asteroideae</taxon>
        <taxon>Anthemideae</taxon>
        <taxon>Artemisiinae</taxon>
        <taxon>Artemisia</taxon>
    </lineage>
</organism>